<dbReference type="InterPro" id="IPR003593">
    <property type="entry name" value="AAA+_ATPase"/>
</dbReference>
<dbReference type="Gene3D" id="3.40.50.300">
    <property type="entry name" value="P-loop containing nucleotide triphosphate hydrolases"/>
    <property type="match status" value="1"/>
</dbReference>
<feature type="non-terminal residue" evidence="2">
    <location>
        <position position="1"/>
    </location>
</feature>
<comment type="caution">
    <text evidence="2">The sequence shown here is derived from an EMBL/GenBank/DDBJ whole genome shotgun (WGS) entry which is preliminary data.</text>
</comment>
<dbReference type="SUPFAM" id="SSF52540">
    <property type="entry name" value="P-loop containing nucleoside triphosphate hydrolases"/>
    <property type="match status" value="1"/>
</dbReference>
<evidence type="ECO:0000313" key="2">
    <source>
        <dbReference type="EMBL" id="KKK43163.1"/>
    </source>
</evidence>
<organism evidence="2">
    <name type="scientific">marine sediment metagenome</name>
    <dbReference type="NCBI Taxonomy" id="412755"/>
    <lineage>
        <taxon>unclassified sequences</taxon>
        <taxon>metagenomes</taxon>
        <taxon>ecological metagenomes</taxon>
    </lineage>
</organism>
<dbReference type="InterPro" id="IPR052934">
    <property type="entry name" value="Methyl-DNA_Rec/Restrict_Enz"/>
</dbReference>
<dbReference type="EMBL" id="LAZR01070270">
    <property type="protein sequence ID" value="KKK43163.1"/>
    <property type="molecule type" value="Genomic_DNA"/>
</dbReference>
<name>A0A0F8VFA4_9ZZZZ</name>
<dbReference type="PANTHER" id="PTHR37291">
    <property type="entry name" value="5-METHYLCYTOSINE-SPECIFIC RESTRICTION ENZYME B"/>
    <property type="match status" value="1"/>
</dbReference>
<dbReference type="AlphaFoldDB" id="A0A0F8VFA4"/>
<accession>A0A0F8VFA4</accession>
<dbReference type="SMART" id="SM00382">
    <property type="entry name" value="AAA"/>
    <property type="match status" value="1"/>
</dbReference>
<dbReference type="CDD" id="cd00009">
    <property type="entry name" value="AAA"/>
    <property type="match status" value="1"/>
</dbReference>
<dbReference type="GO" id="GO:0016887">
    <property type="term" value="F:ATP hydrolysis activity"/>
    <property type="evidence" value="ECO:0007669"/>
    <property type="project" value="InterPro"/>
</dbReference>
<dbReference type="PANTHER" id="PTHR37291:SF1">
    <property type="entry name" value="TYPE IV METHYL-DIRECTED RESTRICTION ENZYME ECOKMCRB SUBUNIT"/>
    <property type="match status" value="1"/>
</dbReference>
<reference evidence="2" key="1">
    <citation type="journal article" date="2015" name="Nature">
        <title>Complex archaea that bridge the gap between prokaryotes and eukaryotes.</title>
        <authorList>
            <person name="Spang A."/>
            <person name="Saw J.H."/>
            <person name="Jorgensen S.L."/>
            <person name="Zaremba-Niedzwiedzka K."/>
            <person name="Martijn J."/>
            <person name="Lind A.E."/>
            <person name="van Eijk R."/>
            <person name="Schleper C."/>
            <person name="Guy L."/>
            <person name="Ettema T.J."/>
        </authorList>
    </citation>
    <scope>NUCLEOTIDE SEQUENCE</scope>
</reference>
<protein>
    <recommendedName>
        <fullName evidence="1">AAA+ ATPase domain-containing protein</fullName>
    </recommendedName>
</protein>
<dbReference type="InterPro" id="IPR011704">
    <property type="entry name" value="ATPase_dyneun-rel_AAA"/>
</dbReference>
<evidence type="ECO:0000259" key="1">
    <source>
        <dbReference type="SMART" id="SM00382"/>
    </source>
</evidence>
<proteinExistence type="predicted"/>
<dbReference type="GO" id="GO:0005524">
    <property type="term" value="F:ATP binding"/>
    <property type="evidence" value="ECO:0007669"/>
    <property type="project" value="InterPro"/>
</dbReference>
<dbReference type="InterPro" id="IPR027417">
    <property type="entry name" value="P-loop_NTPase"/>
</dbReference>
<sequence>VKRWVTSVERKKHAIFYGPPGTGKTYVARLLAAHLIGGGDGFSELVQFHPSYAYEDFLQGIRPRTTVDGALSYALQDGVFKRFCDRARAKSGKCVLIIDEINRANLSRVFGELMYLMEYREQTIPLAYGGTFEIPDNVYLLGTMNTADRSIALVDHALRRRFAFIRLSSNYDILRNYHQETGYEVDGLISVLQDVNRDIGEEDYHLGMSYFLTQDLTEHIEDIWRMEIEPYLEEYFFDHRDKAQRYRWDKVKSRIVV</sequence>
<dbReference type="Pfam" id="PF07728">
    <property type="entry name" value="AAA_5"/>
    <property type="match status" value="1"/>
</dbReference>
<gene>
    <name evidence="2" type="ORF">LCGC14_3168850</name>
</gene>
<feature type="domain" description="AAA+ ATPase" evidence="1">
    <location>
        <begin position="10"/>
        <end position="172"/>
    </location>
</feature>